<dbReference type="Pfam" id="PF06267">
    <property type="entry name" value="DUF1028"/>
    <property type="match status" value="1"/>
</dbReference>
<dbReference type="PANTHER" id="PTHR39328">
    <property type="entry name" value="BLL2871 PROTEIN"/>
    <property type="match status" value="1"/>
</dbReference>
<dbReference type="InterPro" id="IPR029055">
    <property type="entry name" value="Ntn_hydrolases_N"/>
</dbReference>
<dbReference type="EMBL" id="JSVU01000009">
    <property type="protein sequence ID" value="KJJ37727.1"/>
    <property type="molecule type" value="Genomic_DNA"/>
</dbReference>
<feature type="chain" id="PRO_5046972882" evidence="2">
    <location>
        <begin position="19"/>
        <end position="328"/>
    </location>
</feature>
<evidence type="ECO:0000256" key="2">
    <source>
        <dbReference type="SAM" id="SignalP"/>
    </source>
</evidence>
<comment type="caution">
    <text evidence="3">The sequence shown here is derived from an EMBL/GenBank/DDBJ whole genome shotgun (WGS) entry which is preliminary data.</text>
</comment>
<dbReference type="SUPFAM" id="SSF56235">
    <property type="entry name" value="N-terminal nucleophile aminohydrolases (Ntn hydrolases)"/>
    <property type="match status" value="1"/>
</dbReference>
<dbReference type="GO" id="GO:0006508">
    <property type="term" value="P:proteolysis"/>
    <property type="evidence" value="ECO:0007669"/>
    <property type="project" value="UniProtKB-KW"/>
</dbReference>
<organism evidence="3 4">
    <name type="scientific">Aequorivita vladivostokensis</name>
    <dbReference type="NCBI Taxonomy" id="171194"/>
    <lineage>
        <taxon>Bacteria</taxon>
        <taxon>Pseudomonadati</taxon>
        <taxon>Bacteroidota</taxon>
        <taxon>Flavobacteriia</taxon>
        <taxon>Flavobacteriales</taxon>
        <taxon>Flavobacteriaceae</taxon>
        <taxon>Aequorivita</taxon>
    </lineage>
</organism>
<dbReference type="InterPro" id="IPR011990">
    <property type="entry name" value="TPR-like_helical_dom_sf"/>
</dbReference>
<keyword evidence="1" id="KW-0802">TPR repeat</keyword>
<accession>A0ABR5DG06</accession>
<evidence type="ECO:0000313" key="3">
    <source>
        <dbReference type="EMBL" id="KJJ37727.1"/>
    </source>
</evidence>
<name>A0ABR5DG06_9FLAO</name>
<dbReference type="Proteomes" id="UP000033497">
    <property type="component" value="Unassembled WGS sequence"/>
</dbReference>
<feature type="signal peptide" evidence="2">
    <location>
        <begin position="1"/>
        <end position="18"/>
    </location>
</feature>
<dbReference type="SUPFAM" id="SSF48452">
    <property type="entry name" value="TPR-like"/>
    <property type="match status" value="1"/>
</dbReference>
<keyword evidence="3" id="KW-0378">Hydrolase</keyword>
<gene>
    <name evidence="3" type="ORF">MB09_13310</name>
</gene>
<evidence type="ECO:0000256" key="1">
    <source>
        <dbReference type="PROSITE-ProRule" id="PRU00339"/>
    </source>
</evidence>
<keyword evidence="3" id="KW-0645">Protease</keyword>
<dbReference type="PANTHER" id="PTHR39328:SF1">
    <property type="entry name" value="BLL2871 PROTEIN"/>
    <property type="match status" value="1"/>
</dbReference>
<feature type="repeat" description="TPR" evidence="1">
    <location>
        <begin position="234"/>
        <end position="267"/>
    </location>
</feature>
<proteinExistence type="predicted"/>
<keyword evidence="4" id="KW-1185">Reference proteome</keyword>
<keyword evidence="2" id="KW-0732">Signal</keyword>
<evidence type="ECO:0000313" key="4">
    <source>
        <dbReference type="Proteomes" id="UP000033497"/>
    </source>
</evidence>
<protein>
    <submittedName>
        <fullName evidence="3">Zn-dependent protease</fullName>
    </submittedName>
</protein>
<dbReference type="PROSITE" id="PS50005">
    <property type="entry name" value="TPR"/>
    <property type="match status" value="1"/>
</dbReference>
<dbReference type="Pfam" id="PF14559">
    <property type="entry name" value="TPR_19"/>
    <property type="match status" value="1"/>
</dbReference>
<dbReference type="RefSeq" id="WP_045081399.1">
    <property type="nucleotide sequence ID" value="NZ_JSVU01000009.1"/>
</dbReference>
<reference evidence="3 4" key="1">
    <citation type="submission" date="2014-10" db="EMBL/GenBank/DDBJ databases">
        <title>Genome sequencing of Vitellibacter vladivostokensis KMM 3516.</title>
        <authorList>
            <person name="Thevarajoo S."/>
            <person name="Selvaratnam C."/>
            <person name="Goh K.M."/>
            <person name="Chong C.S."/>
        </authorList>
    </citation>
    <scope>NUCLEOTIDE SEQUENCE [LARGE SCALE GENOMIC DNA]</scope>
    <source>
        <strain evidence="3 4">KMM 3516</strain>
    </source>
</reference>
<sequence length="328" mass="36465">MKSLILMLAVISSFMSVAQSIKPNDPLAHTYSIVARDAKTGQMAVAVQSHWFSVGTAVPWGEAGVGVVATQSFVNKSFGIRGLDLLKQGKTPQQALDILLAEDDGREFRQVAILDKAGRVATHTGKSCIDYAGHANGENFSVQANMMLNDEVVPAMEKAWNEFDGLPLAERMIAVLRAAENTGGDIRGKQSAALVVFAAEATTEPWNDKLIDLRVDDSDNPIKEIDRLLKVYRAYDYMNQGDLYVEKNDMKRAMEAYNAAMRMFPKNLEMQYWTAVTLANDKQIEKASEMLQGIYAQDKNWRELTRRLPKVGLLNVSEENLMLLLGEE</sequence>
<dbReference type="InterPro" id="IPR019734">
    <property type="entry name" value="TPR_rpt"/>
</dbReference>
<dbReference type="GO" id="GO:0008233">
    <property type="term" value="F:peptidase activity"/>
    <property type="evidence" value="ECO:0007669"/>
    <property type="project" value="UniProtKB-KW"/>
</dbReference>
<dbReference type="Gene3D" id="3.60.20.10">
    <property type="entry name" value="Glutamine Phosphoribosylpyrophosphate, subunit 1, domain 1"/>
    <property type="match status" value="1"/>
</dbReference>
<dbReference type="InterPro" id="IPR010430">
    <property type="entry name" value="DUF1028"/>
</dbReference>